<dbReference type="Gene3D" id="3.40.50.150">
    <property type="entry name" value="Vaccinia Virus protein VP39"/>
    <property type="match status" value="1"/>
</dbReference>
<name>A0A8T0SND8_PANVG</name>
<comment type="caution">
    <text evidence="4">The sequence shown here is derived from an EMBL/GenBank/DDBJ whole genome shotgun (WGS) entry which is preliminary data.</text>
</comment>
<dbReference type="InterPro" id="IPR005299">
    <property type="entry name" value="MeTrfase_7"/>
</dbReference>
<comment type="similarity">
    <text evidence="1">Belongs to the methyltransferase superfamily. Type-7 methyltransferase family. SABATH subfamily.</text>
</comment>
<sequence>MASSLLHCSDKLPFMDVEAILHMKEGLGETSYAQNSSLQKRGMDTLKSLITNAATDVYISQMPERFTVADLGCSSGPNALCLVEAIVGSVGRVCGRRPSQPPPEFSVLLNDLPTNDFNTIFFSLPEFTDRLKAAAETDEWGRPMVFLSGVPGSFYGRLFPRRSVHFVCSCSSLHWLSQVPPGLFDEAGRPVNTGKMYISSTSPAAVPVAYLRQFQRDLGLFLKCRAAEVVPGGRMVLAMLGRQTEAGYIDRRTTFLWELLSESLAALVSQGVVEQEKVDAYNVPFYAPSMEEVEEEVRREGSFRLDYAQTYEISLSSSGDAREDGRTVSMAIRAIQESMLSHHFGADVVDALFHRYTDLVTESMEREEVKSLQIGVVLTRYSTGLRTGCALGLPFNSLLRRRRLLRPLSVLGAGGQGYFLPGAWVPI</sequence>
<evidence type="ECO:0000256" key="2">
    <source>
        <dbReference type="ARBA" id="ARBA00022723"/>
    </source>
</evidence>
<evidence type="ECO:0000313" key="5">
    <source>
        <dbReference type="Proteomes" id="UP000823388"/>
    </source>
</evidence>
<dbReference type="Gene3D" id="1.10.1200.270">
    <property type="entry name" value="Methyltransferase, alpha-helical capping domain"/>
    <property type="match status" value="1"/>
</dbReference>
<gene>
    <name evidence="4" type="ORF">PVAP13_5KG496100</name>
</gene>
<organism evidence="4 5">
    <name type="scientific">Panicum virgatum</name>
    <name type="common">Blackwell switchgrass</name>
    <dbReference type="NCBI Taxonomy" id="38727"/>
    <lineage>
        <taxon>Eukaryota</taxon>
        <taxon>Viridiplantae</taxon>
        <taxon>Streptophyta</taxon>
        <taxon>Embryophyta</taxon>
        <taxon>Tracheophyta</taxon>
        <taxon>Spermatophyta</taxon>
        <taxon>Magnoliopsida</taxon>
        <taxon>Liliopsida</taxon>
        <taxon>Poales</taxon>
        <taxon>Poaceae</taxon>
        <taxon>PACMAD clade</taxon>
        <taxon>Panicoideae</taxon>
        <taxon>Panicodae</taxon>
        <taxon>Paniceae</taxon>
        <taxon>Panicinae</taxon>
        <taxon>Panicum</taxon>
        <taxon>Panicum sect. Hiantes</taxon>
    </lineage>
</organism>
<evidence type="ECO:0008006" key="6">
    <source>
        <dbReference type="Google" id="ProtNLM"/>
    </source>
</evidence>
<protein>
    <recommendedName>
        <fullName evidence="6">Jasmonate O-methyltransferase</fullName>
    </recommendedName>
</protein>
<dbReference type="PANTHER" id="PTHR31009">
    <property type="entry name" value="S-ADENOSYL-L-METHIONINE:CARBOXYL METHYLTRANSFERASE FAMILY PROTEIN"/>
    <property type="match status" value="1"/>
</dbReference>
<dbReference type="OrthoDB" id="742617at2759"/>
<evidence type="ECO:0000313" key="4">
    <source>
        <dbReference type="EMBL" id="KAG2600091.1"/>
    </source>
</evidence>
<proteinExistence type="inferred from homology"/>
<dbReference type="Proteomes" id="UP000823388">
    <property type="component" value="Chromosome 5K"/>
</dbReference>
<evidence type="ECO:0000256" key="1">
    <source>
        <dbReference type="ARBA" id="ARBA00008908"/>
    </source>
</evidence>
<dbReference type="AlphaFoldDB" id="A0A8T0SND8"/>
<dbReference type="Pfam" id="PF03492">
    <property type="entry name" value="Methyltransf_7"/>
    <property type="match status" value="1"/>
</dbReference>
<dbReference type="EMBL" id="CM029045">
    <property type="protein sequence ID" value="KAG2600091.1"/>
    <property type="molecule type" value="Genomic_DNA"/>
</dbReference>
<accession>A0A8T0SND8</accession>
<dbReference type="GO" id="GO:0008168">
    <property type="term" value="F:methyltransferase activity"/>
    <property type="evidence" value="ECO:0007669"/>
    <property type="project" value="InterPro"/>
</dbReference>
<dbReference type="InterPro" id="IPR029063">
    <property type="entry name" value="SAM-dependent_MTases_sf"/>
</dbReference>
<dbReference type="InterPro" id="IPR042086">
    <property type="entry name" value="MeTrfase_capping"/>
</dbReference>
<keyword evidence="2" id="KW-0479">Metal-binding</keyword>
<keyword evidence="3" id="KW-0460">Magnesium</keyword>
<dbReference type="GO" id="GO:0046872">
    <property type="term" value="F:metal ion binding"/>
    <property type="evidence" value="ECO:0007669"/>
    <property type="project" value="UniProtKB-KW"/>
</dbReference>
<keyword evidence="5" id="KW-1185">Reference proteome</keyword>
<evidence type="ECO:0000256" key="3">
    <source>
        <dbReference type="ARBA" id="ARBA00022842"/>
    </source>
</evidence>
<reference evidence="4 5" key="1">
    <citation type="submission" date="2020-05" db="EMBL/GenBank/DDBJ databases">
        <title>WGS assembly of Panicum virgatum.</title>
        <authorList>
            <person name="Lovell J.T."/>
            <person name="Jenkins J."/>
            <person name="Shu S."/>
            <person name="Juenger T.E."/>
            <person name="Schmutz J."/>
        </authorList>
    </citation>
    <scope>NUCLEOTIDE SEQUENCE [LARGE SCALE GENOMIC DNA]</scope>
    <source>
        <strain evidence="5">cv. AP13</strain>
    </source>
</reference>
<dbReference type="SUPFAM" id="SSF53335">
    <property type="entry name" value="S-adenosyl-L-methionine-dependent methyltransferases"/>
    <property type="match status" value="1"/>
</dbReference>